<dbReference type="InterPro" id="IPR003593">
    <property type="entry name" value="AAA+_ATPase"/>
</dbReference>
<dbReference type="PANTHER" id="PTHR24223:SF447">
    <property type="entry name" value="MULTIDRUG RESISTANCE-ASSOCIATED PROTEIN 5"/>
    <property type="match status" value="1"/>
</dbReference>
<dbReference type="AlphaFoldDB" id="A0A7J7JNZ1"/>
<dbReference type="GO" id="GO:0012505">
    <property type="term" value="C:endomembrane system"/>
    <property type="evidence" value="ECO:0007669"/>
    <property type="project" value="UniProtKB-SubCell"/>
</dbReference>
<dbReference type="PROSITE" id="PS50929">
    <property type="entry name" value="ABC_TM1F"/>
    <property type="match status" value="1"/>
</dbReference>
<dbReference type="FunFam" id="1.20.1560.10:FF:000015">
    <property type="entry name" value="multidrug resistance-associated protein 5 isoform X1"/>
    <property type="match status" value="1"/>
</dbReference>
<evidence type="ECO:0000256" key="1">
    <source>
        <dbReference type="ARBA" id="ARBA00004127"/>
    </source>
</evidence>
<evidence type="ECO:0000256" key="9">
    <source>
        <dbReference type="ARBA" id="ARBA00023136"/>
    </source>
</evidence>
<feature type="domain" description="ABC transmembrane type-1" evidence="13">
    <location>
        <begin position="230"/>
        <end position="533"/>
    </location>
</feature>
<feature type="transmembrane region" description="Helical" evidence="11">
    <location>
        <begin position="375"/>
        <end position="408"/>
    </location>
</feature>
<keyword evidence="7" id="KW-0067">ATP-binding</keyword>
<dbReference type="CDD" id="cd18599">
    <property type="entry name" value="ABC_6TM_MRP5_8_9_D2"/>
    <property type="match status" value="1"/>
</dbReference>
<dbReference type="Gene3D" id="1.20.1560.10">
    <property type="entry name" value="ABC transporter type 1, transmembrane domain"/>
    <property type="match status" value="1"/>
</dbReference>
<dbReference type="InterPro" id="IPR003439">
    <property type="entry name" value="ABC_transporter-like_ATP-bd"/>
</dbReference>
<feature type="domain" description="ABC transporter" evidence="12">
    <location>
        <begin position="571"/>
        <end position="805"/>
    </location>
</feature>
<dbReference type="InterPro" id="IPR017871">
    <property type="entry name" value="ABC_transporter-like_CS"/>
</dbReference>
<evidence type="ECO:0000256" key="2">
    <source>
        <dbReference type="ARBA" id="ARBA00009726"/>
    </source>
</evidence>
<dbReference type="FunFam" id="3.40.50.300:FF:000997">
    <property type="entry name" value="Multidrug resistance-associated protein 1"/>
    <property type="match status" value="1"/>
</dbReference>
<keyword evidence="3" id="KW-0813">Transport</keyword>
<gene>
    <name evidence="14" type="ORF">EB796_013621</name>
</gene>
<dbReference type="GO" id="GO:0016887">
    <property type="term" value="F:ATP hydrolysis activity"/>
    <property type="evidence" value="ECO:0007669"/>
    <property type="project" value="InterPro"/>
</dbReference>
<dbReference type="Pfam" id="PF00664">
    <property type="entry name" value="ABC_membrane"/>
    <property type="match status" value="1"/>
</dbReference>
<dbReference type="CDD" id="cd03244">
    <property type="entry name" value="ABCC_MRP_domain2"/>
    <property type="match status" value="1"/>
</dbReference>
<dbReference type="SUPFAM" id="SSF52540">
    <property type="entry name" value="P-loop containing nucleoside triphosphate hydrolases"/>
    <property type="match status" value="2"/>
</dbReference>
<dbReference type="InterPro" id="IPR050173">
    <property type="entry name" value="ABC_transporter_C-like"/>
</dbReference>
<dbReference type="Pfam" id="PF00005">
    <property type="entry name" value="ABC_tran"/>
    <property type="match status" value="2"/>
</dbReference>
<keyword evidence="6" id="KW-0547">Nucleotide-binding</keyword>
<dbReference type="Proteomes" id="UP000593567">
    <property type="component" value="Unassembled WGS sequence"/>
</dbReference>
<name>A0A7J7JNZ1_BUGNE</name>
<feature type="domain" description="ABC transporter" evidence="12">
    <location>
        <begin position="2"/>
        <end position="182"/>
    </location>
</feature>
<dbReference type="PROSITE" id="PS00211">
    <property type="entry name" value="ABC_TRANSPORTER_1"/>
    <property type="match status" value="2"/>
</dbReference>
<keyword evidence="4 11" id="KW-0812">Transmembrane</keyword>
<keyword evidence="8 11" id="KW-1133">Transmembrane helix</keyword>
<protein>
    <submittedName>
        <fullName evidence="14">ABCC5</fullName>
    </submittedName>
</protein>
<comment type="caution">
    <text evidence="14">The sequence shown here is derived from an EMBL/GenBank/DDBJ whole genome shotgun (WGS) entry which is preliminary data.</text>
</comment>
<dbReference type="PROSITE" id="PS50893">
    <property type="entry name" value="ABC_TRANSPORTER_2"/>
    <property type="match status" value="2"/>
</dbReference>
<evidence type="ECO:0000256" key="8">
    <source>
        <dbReference type="ARBA" id="ARBA00022989"/>
    </source>
</evidence>
<feature type="transmembrane region" description="Helical" evidence="11">
    <location>
        <begin position="218"/>
        <end position="241"/>
    </location>
</feature>
<dbReference type="SMART" id="SM00382">
    <property type="entry name" value="AAA"/>
    <property type="match status" value="1"/>
</dbReference>
<feature type="transmembrane region" description="Helical" evidence="11">
    <location>
        <begin position="288"/>
        <end position="308"/>
    </location>
</feature>
<organism evidence="14 15">
    <name type="scientific">Bugula neritina</name>
    <name type="common">Brown bryozoan</name>
    <name type="synonym">Sertularia neritina</name>
    <dbReference type="NCBI Taxonomy" id="10212"/>
    <lineage>
        <taxon>Eukaryota</taxon>
        <taxon>Metazoa</taxon>
        <taxon>Spiralia</taxon>
        <taxon>Lophotrochozoa</taxon>
        <taxon>Bryozoa</taxon>
        <taxon>Gymnolaemata</taxon>
        <taxon>Cheilostomatida</taxon>
        <taxon>Flustrina</taxon>
        <taxon>Buguloidea</taxon>
        <taxon>Bugulidae</taxon>
        <taxon>Bugula</taxon>
    </lineage>
</organism>
<dbReference type="InterPro" id="IPR011527">
    <property type="entry name" value="ABC1_TM_dom"/>
</dbReference>
<dbReference type="FunFam" id="3.40.50.300:FF:000074">
    <property type="entry name" value="Multidrug resistance-associated protein 5 isoform 1"/>
    <property type="match status" value="1"/>
</dbReference>
<evidence type="ECO:0000256" key="5">
    <source>
        <dbReference type="ARBA" id="ARBA00022737"/>
    </source>
</evidence>
<dbReference type="InterPro" id="IPR036640">
    <property type="entry name" value="ABC1_TM_sf"/>
</dbReference>
<dbReference type="GO" id="GO:0016020">
    <property type="term" value="C:membrane"/>
    <property type="evidence" value="ECO:0007669"/>
    <property type="project" value="InterPro"/>
</dbReference>
<keyword evidence="5" id="KW-0677">Repeat</keyword>
<dbReference type="GO" id="GO:0140359">
    <property type="term" value="F:ABC-type transporter activity"/>
    <property type="evidence" value="ECO:0007669"/>
    <property type="project" value="InterPro"/>
</dbReference>
<feature type="transmembrane region" description="Helical" evidence="11">
    <location>
        <begin position="478"/>
        <end position="496"/>
    </location>
</feature>
<dbReference type="InterPro" id="IPR027417">
    <property type="entry name" value="P-loop_NTPase"/>
</dbReference>
<reference evidence="14" key="1">
    <citation type="submission" date="2020-06" db="EMBL/GenBank/DDBJ databases">
        <title>Draft genome of Bugula neritina, a colonial animal packing powerful symbionts and potential medicines.</title>
        <authorList>
            <person name="Rayko M."/>
        </authorList>
    </citation>
    <scope>NUCLEOTIDE SEQUENCE [LARGE SCALE GENOMIC DNA]</scope>
    <source>
        <strain evidence="14">Kwan_BN1</strain>
    </source>
</reference>
<dbReference type="SUPFAM" id="SSF90123">
    <property type="entry name" value="ABC transporter transmembrane region"/>
    <property type="match status" value="1"/>
</dbReference>
<evidence type="ECO:0000313" key="14">
    <source>
        <dbReference type="EMBL" id="KAF6028072.1"/>
    </source>
</evidence>
<evidence type="ECO:0000313" key="15">
    <source>
        <dbReference type="Proteomes" id="UP000593567"/>
    </source>
</evidence>
<evidence type="ECO:0000256" key="3">
    <source>
        <dbReference type="ARBA" id="ARBA00022448"/>
    </source>
</evidence>
<dbReference type="CDD" id="cd03250">
    <property type="entry name" value="ABCC_MRP_domain1"/>
    <property type="match status" value="1"/>
</dbReference>
<evidence type="ECO:0000256" key="10">
    <source>
        <dbReference type="ARBA" id="ARBA00023180"/>
    </source>
</evidence>
<keyword evidence="10" id="KW-0325">Glycoprotein</keyword>
<dbReference type="GO" id="GO:0005524">
    <property type="term" value="F:ATP binding"/>
    <property type="evidence" value="ECO:0007669"/>
    <property type="project" value="UniProtKB-KW"/>
</dbReference>
<dbReference type="PANTHER" id="PTHR24223">
    <property type="entry name" value="ATP-BINDING CASSETTE SUB-FAMILY C"/>
    <property type="match status" value="1"/>
</dbReference>
<evidence type="ECO:0000259" key="13">
    <source>
        <dbReference type="PROSITE" id="PS50929"/>
    </source>
</evidence>
<evidence type="ECO:0000256" key="7">
    <source>
        <dbReference type="ARBA" id="ARBA00022840"/>
    </source>
</evidence>
<accession>A0A7J7JNZ1</accession>
<evidence type="ECO:0000259" key="12">
    <source>
        <dbReference type="PROSITE" id="PS50893"/>
    </source>
</evidence>
<evidence type="ECO:0000256" key="4">
    <source>
        <dbReference type="ARBA" id="ARBA00022692"/>
    </source>
</evidence>
<keyword evidence="9 11" id="KW-0472">Membrane</keyword>
<evidence type="ECO:0000256" key="6">
    <source>
        <dbReference type="ARBA" id="ARBA00022741"/>
    </source>
</evidence>
<dbReference type="Gene3D" id="3.40.50.300">
    <property type="entry name" value="P-loop containing nucleotide triphosphate hydrolases"/>
    <property type="match status" value="2"/>
</dbReference>
<proteinExistence type="inferred from homology"/>
<comment type="similarity">
    <text evidence="2">Belongs to the ABC transporter superfamily. ABCC family. Conjugate transporter (TC 3.A.1.208) subfamily.</text>
</comment>
<evidence type="ECO:0000256" key="11">
    <source>
        <dbReference type="SAM" id="Phobius"/>
    </source>
</evidence>
<feature type="transmembrane region" description="Helical" evidence="11">
    <location>
        <begin position="247"/>
        <end position="268"/>
    </location>
</feature>
<dbReference type="OrthoDB" id="6500128at2759"/>
<dbReference type="EMBL" id="VXIV02001992">
    <property type="protein sequence ID" value="KAF6028072.1"/>
    <property type="molecule type" value="Genomic_DNA"/>
</dbReference>
<sequence length="817" mass="91073">MCDNENCYKLRKGGAFAINKDKKIAYVAQQAWIMNATVRQNIVFGKNFDQQWYDEVIEACALLSDFNQLTAGDQTEVGERGINLSGGQKQRISMARAVYSDSDIVLLDDPLSAVDAHVGQHIFTNCIKGLLKDKTVVFVTHQLQFLTDCDYILVMKDGCIVEEGEHRLLMSNINGEYANLIKSFHDDGESQDGGDTGKLTKMEDSRSDKVKMATYRSYIQAAGGFCIFMVVLLLILITLSAQSFANYWLSVWFKAGSGGVLVNVTYLVNQSEVVRQEISMDILDNPKLGFYQLVYTLNLLAILIFTVVKSHTFVQAASKASSNMHGKLFKKLVASPMKFFDVTPCGQILNRFSKDMDEMDSLLPFMAEQFLNNAGIFLVTAAVIASVFPFFLIVMVMATGAFILFYRLSQNGIQSLKRIENVTRSPLFSHIAATVQGLDTIRAYKKEDNFHNQFNKLQDCNNMAFFLFETSMRWTGGILDLIAIMVIVATAVFASFSSSDIVSPSLAAMALTSALSMTDLFQYTVRVTVETAAKFTSVQRIQNYINVSDTKAPPIIEERRPDRAWPKHGAIKFSNVDLRYREGLPLVLKNITLDIKSQEKIGIVGRTGSGKSSTALALFRIIELAGGSITIDNIDISTIGLEDLRSKLSIIPQDPVLFVGTVRYNLDPFDKYTDKELWTVLSKCHVKHTIQALNGQLDSFIVENGENFSVGERQLLCMARALLRHSKILVLDEATAAIDTETDSLIQETIKEAFADCTMLTIAHRLNTVASYDRILVLDNGEVIEFDTPQKLLANKHSVFSQMMAVQESQKKSAIEE</sequence>
<comment type="subcellular location">
    <subcellularLocation>
        <location evidence="1">Endomembrane system</location>
        <topology evidence="1">Multi-pass membrane protein</topology>
    </subcellularLocation>
</comment>
<keyword evidence="15" id="KW-1185">Reference proteome</keyword>